<dbReference type="STRING" id="407022.SAMN05661044_01536"/>
<dbReference type="AlphaFoldDB" id="A0A1H7L278"/>
<evidence type="ECO:0000313" key="1">
    <source>
        <dbReference type="EMBL" id="SEK93173.1"/>
    </source>
</evidence>
<dbReference type="RefSeq" id="WP_262496895.1">
    <property type="nucleotide sequence ID" value="NZ_FOAF01000001.1"/>
</dbReference>
<protein>
    <submittedName>
        <fullName evidence="1">Uncharacterized protein</fullName>
    </submittedName>
</protein>
<proteinExistence type="predicted"/>
<evidence type="ECO:0000313" key="2">
    <source>
        <dbReference type="Proteomes" id="UP000199421"/>
    </source>
</evidence>
<keyword evidence="2" id="KW-1185">Reference proteome</keyword>
<organism evidence="1 2">
    <name type="scientific">Olivibacter domesticus</name>
    <name type="common">Pseudosphingobacterium domesticum</name>
    <dbReference type="NCBI Taxonomy" id="407022"/>
    <lineage>
        <taxon>Bacteria</taxon>
        <taxon>Pseudomonadati</taxon>
        <taxon>Bacteroidota</taxon>
        <taxon>Sphingobacteriia</taxon>
        <taxon>Sphingobacteriales</taxon>
        <taxon>Sphingobacteriaceae</taxon>
        <taxon>Olivibacter</taxon>
    </lineage>
</organism>
<reference evidence="2" key="1">
    <citation type="submission" date="2016-10" db="EMBL/GenBank/DDBJ databases">
        <authorList>
            <person name="Varghese N."/>
            <person name="Submissions S."/>
        </authorList>
    </citation>
    <scope>NUCLEOTIDE SEQUENCE [LARGE SCALE GENOMIC DNA]</scope>
    <source>
        <strain evidence="2">DSM 18733</strain>
    </source>
</reference>
<sequence>MKKWIIGLLLIIVGMQLSFAQDSAIEKEIKDLSVACLICIT</sequence>
<gene>
    <name evidence="1" type="ORF">SAMN05661044_01536</name>
</gene>
<accession>A0A1H7L278</accession>
<dbReference type="Proteomes" id="UP000199421">
    <property type="component" value="Unassembled WGS sequence"/>
</dbReference>
<dbReference type="EMBL" id="FOAF01000001">
    <property type="protein sequence ID" value="SEK93173.1"/>
    <property type="molecule type" value="Genomic_DNA"/>
</dbReference>
<name>A0A1H7L278_OLID1</name>